<sequence length="131" mass="14063">MTPWFRLEICKVPHGLALSPSPLVVSSSEALTRTAAVAAVPPDPTPWPQATHHLPQPLLDSTCRCRSIVSPEALLQHQASGQQPRHRTECRWACGMLSPSSITCPARSPTSPAAANVTHAQLSLEQQDACD</sequence>
<gene>
    <name evidence="1" type="ORF">GQ55_2G049500</name>
</gene>
<protein>
    <submittedName>
        <fullName evidence="1">Uncharacterized protein</fullName>
    </submittedName>
</protein>
<accession>A0A2T7ELJ8</accession>
<evidence type="ECO:0000313" key="1">
    <source>
        <dbReference type="EMBL" id="PUZ68692.1"/>
    </source>
</evidence>
<proteinExistence type="predicted"/>
<keyword evidence="2" id="KW-1185">Reference proteome</keyword>
<dbReference type="AlphaFoldDB" id="A0A2T7ELJ8"/>
<evidence type="ECO:0000313" key="2">
    <source>
        <dbReference type="Proteomes" id="UP000244336"/>
    </source>
</evidence>
<reference evidence="1 2" key="1">
    <citation type="submission" date="2018-04" db="EMBL/GenBank/DDBJ databases">
        <title>WGS assembly of Panicum hallii var. hallii HAL2.</title>
        <authorList>
            <person name="Lovell J."/>
            <person name="Jenkins J."/>
            <person name="Lowry D."/>
            <person name="Mamidi S."/>
            <person name="Sreedasyam A."/>
            <person name="Weng X."/>
            <person name="Barry K."/>
            <person name="Bonette J."/>
            <person name="Campitelli B."/>
            <person name="Daum C."/>
            <person name="Gordon S."/>
            <person name="Gould B."/>
            <person name="Lipzen A."/>
            <person name="MacQueen A."/>
            <person name="Palacio-Mejia J."/>
            <person name="Plott C."/>
            <person name="Shakirov E."/>
            <person name="Shu S."/>
            <person name="Yoshinaga Y."/>
            <person name="Zane M."/>
            <person name="Rokhsar D."/>
            <person name="Grimwood J."/>
            <person name="Schmutz J."/>
            <person name="Juenger T."/>
        </authorList>
    </citation>
    <scope>NUCLEOTIDE SEQUENCE [LARGE SCALE GENOMIC DNA]</scope>
    <source>
        <strain evidence="2">cv. HAL2</strain>
    </source>
</reference>
<dbReference type="Proteomes" id="UP000244336">
    <property type="component" value="Chromosome 2"/>
</dbReference>
<name>A0A2T7ELJ8_9POAL</name>
<dbReference type="Gramene" id="PUZ68692">
    <property type="protein sequence ID" value="PUZ68692"/>
    <property type="gene ID" value="GQ55_2G049500"/>
</dbReference>
<dbReference type="EMBL" id="CM009750">
    <property type="protein sequence ID" value="PUZ68692.1"/>
    <property type="molecule type" value="Genomic_DNA"/>
</dbReference>
<organism evidence="1 2">
    <name type="scientific">Panicum hallii var. hallii</name>
    <dbReference type="NCBI Taxonomy" id="1504633"/>
    <lineage>
        <taxon>Eukaryota</taxon>
        <taxon>Viridiplantae</taxon>
        <taxon>Streptophyta</taxon>
        <taxon>Embryophyta</taxon>
        <taxon>Tracheophyta</taxon>
        <taxon>Spermatophyta</taxon>
        <taxon>Magnoliopsida</taxon>
        <taxon>Liliopsida</taxon>
        <taxon>Poales</taxon>
        <taxon>Poaceae</taxon>
        <taxon>PACMAD clade</taxon>
        <taxon>Panicoideae</taxon>
        <taxon>Panicodae</taxon>
        <taxon>Paniceae</taxon>
        <taxon>Panicinae</taxon>
        <taxon>Panicum</taxon>
        <taxon>Panicum sect. Panicum</taxon>
    </lineage>
</organism>